<feature type="domain" description="DUF5615" evidence="1">
    <location>
        <begin position="8"/>
        <end position="111"/>
    </location>
</feature>
<dbReference type="AlphaFoldDB" id="A0A081C5X3"/>
<dbReference type="Proteomes" id="UP000030661">
    <property type="component" value="Unassembled WGS sequence"/>
</dbReference>
<sequence length="127" mass="14528">MSALYIHVYTDEDMYGTIARALRERGYDAISTPEAGNLGQTDVDAVSQQRAILTFNVRDFVQLHAEYLQNNNSHWGIIVSKRFPIGEIVKRMLHLLNAMTVDEMQNKLEYLTDWSPLESSVWKVGPI</sequence>
<proteinExistence type="predicted"/>
<gene>
    <name evidence="2" type="ORF">U27_06965</name>
</gene>
<dbReference type="eggNOG" id="COG4634">
    <property type="taxonomic scope" value="Bacteria"/>
</dbReference>
<accession>A0A081C5X3</accession>
<reference evidence="2 3" key="1">
    <citation type="journal article" date="2015" name="PeerJ">
        <title>First genomic representation of candidate bacterial phylum KSB3 points to enhanced environmental sensing as a trigger of wastewater bulking.</title>
        <authorList>
            <person name="Sekiguchi Y."/>
            <person name="Ohashi A."/>
            <person name="Parks D.H."/>
            <person name="Yamauchi T."/>
            <person name="Tyson G.W."/>
            <person name="Hugenholtz P."/>
        </authorList>
    </citation>
    <scope>NUCLEOTIDE SEQUENCE [LARGE SCALE GENOMIC DNA]</scope>
</reference>
<evidence type="ECO:0000259" key="1">
    <source>
        <dbReference type="Pfam" id="PF18480"/>
    </source>
</evidence>
<evidence type="ECO:0000313" key="3">
    <source>
        <dbReference type="Proteomes" id="UP000030661"/>
    </source>
</evidence>
<dbReference type="Pfam" id="PF18480">
    <property type="entry name" value="DUF5615"/>
    <property type="match status" value="1"/>
</dbReference>
<dbReference type="InterPro" id="IPR041049">
    <property type="entry name" value="DUF5615"/>
</dbReference>
<name>A0A081C5X3_VECG1</name>
<protein>
    <recommendedName>
        <fullName evidence="1">DUF5615 domain-containing protein</fullName>
    </recommendedName>
</protein>
<evidence type="ECO:0000313" key="2">
    <source>
        <dbReference type="EMBL" id="GAK59978.1"/>
    </source>
</evidence>
<dbReference type="STRING" id="1499967.U27_06965"/>
<keyword evidence="3" id="KW-1185">Reference proteome</keyword>
<dbReference type="HOGENOM" id="CLU_159245_0_0_0"/>
<organism evidence="2 3">
    <name type="scientific">Vecturithrix granuli</name>
    <dbReference type="NCBI Taxonomy" id="1499967"/>
    <lineage>
        <taxon>Bacteria</taxon>
        <taxon>Candidatus Moduliflexota</taxon>
        <taxon>Candidatus Vecturitrichia</taxon>
        <taxon>Candidatus Vecturitrichales</taxon>
        <taxon>Candidatus Vecturitrichaceae</taxon>
        <taxon>Candidatus Vecturithrix</taxon>
    </lineage>
</organism>
<dbReference type="EMBL" id="DF820471">
    <property type="protein sequence ID" value="GAK59978.1"/>
    <property type="molecule type" value="Genomic_DNA"/>
</dbReference>